<sequence length="149" mass="15881">MTAARTFSSIALVDRRGWVLLQERDEHPVIDPEKWGFPGGHVEPGETPDAAAYRELEEETGLVVPPGGLTQVACIDLLHPDSPHLDTIHLFAGQTTAGDGDIRLGEGRRMTFVAPDTARDLDLGQGASLLLPDFLASAAYRALVAGAQG</sequence>
<evidence type="ECO:0000313" key="6">
    <source>
        <dbReference type="EMBL" id="RJS47084.1"/>
    </source>
</evidence>
<dbReference type="EMBL" id="QYRP01000002">
    <property type="protein sequence ID" value="RJS47084.1"/>
    <property type="molecule type" value="Genomic_DNA"/>
</dbReference>
<proteinExistence type="inferred from homology"/>
<dbReference type="GO" id="GO:0016787">
    <property type="term" value="F:hydrolase activity"/>
    <property type="evidence" value="ECO:0007669"/>
    <property type="project" value="UniProtKB-KW"/>
</dbReference>
<dbReference type="InterPro" id="IPR020084">
    <property type="entry name" value="NUDIX_hydrolase_CS"/>
</dbReference>
<dbReference type="OrthoDB" id="161692at2"/>
<evidence type="ECO:0000313" key="7">
    <source>
        <dbReference type="Proteomes" id="UP000276542"/>
    </source>
</evidence>
<dbReference type="PRINTS" id="PR00502">
    <property type="entry name" value="NUDIXFAMILY"/>
</dbReference>
<comment type="cofactor">
    <cofactor evidence="1">
        <name>Mg(2+)</name>
        <dbReference type="ChEBI" id="CHEBI:18420"/>
    </cofactor>
</comment>
<evidence type="ECO:0000256" key="4">
    <source>
        <dbReference type="RuleBase" id="RU003476"/>
    </source>
</evidence>
<dbReference type="AlphaFoldDB" id="A0A3A5HG94"/>
<comment type="caution">
    <text evidence="6">The sequence shown here is derived from an EMBL/GenBank/DDBJ whole genome shotgun (WGS) entry which is preliminary data.</text>
</comment>
<keyword evidence="3 4" id="KW-0378">Hydrolase</keyword>
<protein>
    <submittedName>
        <fullName evidence="6">NUDIX domain-containing protein</fullName>
    </submittedName>
</protein>
<dbReference type="Pfam" id="PF00293">
    <property type="entry name" value="NUDIX"/>
    <property type="match status" value="1"/>
</dbReference>
<organism evidence="6 7">
    <name type="scientific">Nocardioides cavernaquae</name>
    <dbReference type="NCBI Taxonomy" id="2321396"/>
    <lineage>
        <taxon>Bacteria</taxon>
        <taxon>Bacillati</taxon>
        <taxon>Actinomycetota</taxon>
        <taxon>Actinomycetes</taxon>
        <taxon>Propionibacteriales</taxon>
        <taxon>Nocardioidaceae</taxon>
        <taxon>Nocardioides</taxon>
    </lineage>
</organism>
<feature type="domain" description="Nudix hydrolase" evidence="5">
    <location>
        <begin position="3"/>
        <end position="136"/>
    </location>
</feature>
<dbReference type="InterPro" id="IPR020476">
    <property type="entry name" value="Nudix_hydrolase"/>
</dbReference>
<dbReference type="InterPro" id="IPR000086">
    <property type="entry name" value="NUDIX_hydrolase_dom"/>
</dbReference>
<accession>A0A3A5HG94</accession>
<dbReference type="PROSITE" id="PS00893">
    <property type="entry name" value="NUDIX_BOX"/>
    <property type="match status" value="1"/>
</dbReference>
<evidence type="ECO:0000256" key="1">
    <source>
        <dbReference type="ARBA" id="ARBA00001946"/>
    </source>
</evidence>
<name>A0A3A5HG94_9ACTN</name>
<gene>
    <name evidence="6" type="ORF">D4739_13230</name>
</gene>
<evidence type="ECO:0000256" key="3">
    <source>
        <dbReference type="ARBA" id="ARBA00022801"/>
    </source>
</evidence>
<dbReference type="InterPro" id="IPR015797">
    <property type="entry name" value="NUDIX_hydrolase-like_dom_sf"/>
</dbReference>
<dbReference type="PROSITE" id="PS51462">
    <property type="entry name" value="NUDIX"/>
    <property type="match status" value="1"/>
</dbReference>
<dbReference type="RefSeq" id="WP_120061054.1">
    <property type="nucleotide sequence ID" value="NZ_QYRP01000002.1"/>
</dbReference>
<evidence type="ECO:0000259" key="5">
    <source>
        <dbReference type="PROSITE" id="PS51462"/>
    </source>
</evidence>
<dbReference type="SUPFAM" id="SSF55811">
    <property type="entry name" value="Nudix"/>
    <property type="match status" value="1"/>
</dbReference>
<dbReference type="Gene3D" id="3.90.79.10">
    <property type="entry name" value="Nucleoside Triphosphate Pyrophosphohydrolase"/>
    <property type="match status" value="1"/>
</dbReference>
<reference evidence="7" key="1">
    <citation type="submission" date="2018-09" db="EMBL/GenBank/DDBJ databases">
        <authorList>
            <person name="Zhu H."/>
        </authorList>
    </citation>
    <scope>NUCLEOTIDE SEQUENCE [LARGE SCALE GENOMIC DNA]</scope>
    <source>
        <strain evidence="7">K1W22B-1</strain>
    </source>
</reference>
<dbReference type="Proteomes" id="UP000276542">
    <property type="component" value="Unassembled WGS sequence"/>
</dbReference>
<dbReference type="PANTHER" id="PTHR43046">
    <property type="entry name" value="GDP-MANNOSE MANNOSYL HYDROLASE"/>
    <property type="match status" value="1"/>
</dbReference>
<dbReference type="CDD" id="cd18882">
    <property type="entry name" value="NUDIX_Hydrolase"/>
    <property type="match status" value="1"/>
</dbReference>
<evidence type="ECO:0000256" key="2">
    <source>
        <dbReference type="ARBA" id="ARBA00005582"/>
    </source>
</evidence>
<keyword evidence="7" id="KW-1185">Reference proteome</keyword>
<dbReference type="PANTHER" id="PTHR43046:SF14">
    <property type="entry name" value="MUTT_NUDIX FAMILY PROTEIN"/>
    <property type="match status" value="1"/>
</dbReference>
<comment type="similarity">
    <text evidence="2 4">Belongs to the Nudix hydrolase family.</text>
</comment>